<feature type="domain" description="EGF-like" evidence="10">
    <location>
        <begin position="584"/>
        <end position="621"/>
    </location>
</feature>
<organism evidence="11 12">
    <name type="scientific">Stichopus japonicus</name>
    <name type="common">Sea cucumber</name>
    <dbReference type="NCBI Taxonomy" id="307972"/>
    <lineage>
        <taxon>Eukaryota</taxon>
        <taxon>Metazoa</taxon>
        <taxon>Echinodermata</taxon>
        <taxon>Eleutherozoa</taxon>
        <taxon>Echinozoa</taxon>
        <taxon>Holothuroidea</taxon>
        <taxon>Aspidochirotacea</taxon>
        <taxon>Aspidochirotida</taxon>
        <taxon>Stichopodidae</taxon>
        <taxon>Apostichopus</taxon>
    </lineage>
</organism>
<feature type="disulfide bond" evidence="7">
    <location>
        <begin position="149"/>
        <end position="158"/>
    </location>
</feature>
<dbReference type="AlphaFoldDB" id="A0A2G8KDI6"/>
<dbReference type="PRINTS" id="PR01983">
    <property type="entry name" value="NOTCH"/>
</dbReference>
<gene>
    <name evidence="11" type="ORF">BSL78_17059</name>
</gene>
<dbReference type="InterPro" id="IPR018097">
    <property type="entry name" value="EGF_Ca-bd_CS"/>
</dbReference>
<feature type="domain" description="EGF-like" evidence="10">
    <location>
        <begin position="161"/>
        <end position="196"/>
    </location>
</feature>
<feature type="disulfide bond" evidence="7">
    <location>
        <begin position="840"/>
        <end position="849"/>
    </location>
</feature>
<feature type="disulfide bond" evidence="7">
    <location>
        <begin position="611"/>
        <end position="620"/>
    </location>
</feature>
<feature type="domain" description="EGF-like" evidence="10">
    <location>
        <begin position="851"/>
        <end position="890"/>
    </location>
</feature>
<dbReference type="GO" id="GO:0001764">
    <property type="term" value="P:neuron migration"/>
    <property type="evidence" value="ECO:0007669"/>
    <property type="project" value="UniProtKB-ARBA"/>
</dbReference>
<dbReference type="FunFam" id="2.10.25.10:FF:000321">
    <property type="entry name" value="Protein delta homolog 1"/>
    <property type="match status" value="8"/>
</dbReference>
<feature type="disulfide bond" evidence="7">
    <location>
        <begin position="649"/>
        <end position="658"/>
    </location>
</feature>
<feature type="disulfide bond" evidence="7">
    <location>
        <begin position="72"/>
        <end position="81"/>
    </location>
</feature>
<feature type="domain" description="EGF-like" evidence="10">
    <location>
        <begin position="7"/>
        <end position="42"/>
    </location>
</feature>
<dbReference type="STRING" id="307972.A0A2G8KDI6"/>
<evidence type="ECO:0000256" key="2">
    <source>
        <dbReference type="ARBA" id="ARBA00022536"/>
    </source>
</evidence>
<keyword evidence="4" id="KW-0677">Repeat</keyword>
<feature type="domain" description="EGF-like" evidence="10">
    <location>
        <begin position="469"/>
        <end position="504"/>
    </location>
</feature>
<dbReference type="GO" id="GO:0005509">
    <property type="term" value="F:calcium ion binding"/>
    <property type="evidence" value="ECO:0007669"/>
    <property type="project" value="InterPro"/>
</dbReference>
<feature type="disulfide bond" evidence="7">
    <location>
        <begin position="380"/>
        <end position="389"/>
    </location>
</feature>
<dbReference type="EMBL" id="MRZV01000668">
    <property type="protein sequence ID" value="PIK46066.1"/>
    <property type="molecule type" value="Genomic_DNA"/>
</dbReference>
<dbReference type="InterPro" id="IPR051830">
    <property type="entry name" value="NOTCH_homolog"/>
</dbReference>
<feature type="disulfide bond" evidence="7">
    <location>
        <begin position="957"/>
        <end position="966"/>
    </location>
</feature>
<feature type="domain" description="EGF-like" evidence="10">
    <location>
        <begin position="814"/>
        <end position="850"/>
    </location>
</feature>
<reference evidence="11 12" key="1">
    <citation type="journal article" date="2017" name="PLoS Biol.">
        <title>The sea cucumber genome provides insights into morphological evolution and visceral regeneration.</title>
        <authorList>
            <person name="Zhang X."/>
            <person name="Sun L."/>
            <person name="Yuan J."/>
            <person name="Sun Y."/>
            <person name="Gao Y."/>
            <person name="Zhang L."/>
            <person name="Li S."/>
            <person name="Dai H."/>
            <person name="Hamel J.F."/>
            <person name="Liu C."/>
            <person name="Yu Y."/>
            <person name="Liu S."/>
            <person name="Lin W."/>
            <person name="Guo K."/>
            <person name="Jin S."/>
            <person name="Xu P."/>
            <person name="Storey K.B."/>
            <person name="Huan P."/>
            <person name="Zhang T."/>
            <person name="Zhou Y."/>
            <person name="Zhang J."/>
            <person name="Lin C."/>
            <person name="Li X."/>
            <person name="Xing L."/>
            <person name="Huo D."/>
            <person name="Sun M."/>
            <person name="Wang L."/>
            <person name="Mercier A."/>
            <person name="Li F."/>
            <person name="Yang H."/>
            <person name="Xiang J."/>
        </authorList>
    </citation>
    <scope>NUCLEOTIDE SEQUENCE [LARGE SCALE GENOMIC DNA]</scope>
    <source>
        <strain evidence="11">Shaxun</strain>
        <tissue evidence="11">Muscle</tissue>
    </source>
</reference>
<feature type="disulfide bond" evidence="7">
    <location>
        <begin position="457"/>
        <end position="466"/>
    </location>
</feature>
<dbReference type="Gene3D" id="2.10.25.10">
    <property type="entry name" value="Laminin"/>
    <property type="match status" value="28"/>
</dbReference>
<keyword evidence="6" id="KW-0325">Glycoprotein</keyword>
<keyword evidence="5 7" id="KW-1015">Disulfide bond</keyword>
<evidence type="ECO:0000256" key="4">
    <source>
        <dbReference type="ARBA" id="ARBA00022737"/>
    </source>
</evidence>
<dbReference type="SUPFAM" id="SSF57196">
    <property type="entry name" value="EGF/Laminin"/>
    <property type="match status" value="27"/>
</dbReference>
<dbReference type="Pfam" id="PF12661">
    <property type="entry name" value="hEGF"/>
    <property type="match status" value="2"/>
</dbReference>
<feature type="disulfide bond" evidence="7">
    <location>
        <begin position="88"/>
        <end position="98"/>
    </location>
</feature>
<dbReference type="InterPro" id="IPR000152">
    <property type="entry name" value="EGF-type_Asp/Asn_hydroxyl_site"/>
</dbReference>
<evidence type="ECO:0000256" key="9">
    <source>
        <dbReference type="SAM" id="Phobius"/>
    </source>
</evidence>
<evidence type="ECO:0000256" key="1">
    <source>
        <dbReference type="ARBA" id="ARBA00022473"/>
    </source>
</evidence>
<feature type="domain" description="EGF-like" evidence="10">
    <location>
        <begin position="623"/>
        <end position="659"/>
    </location>
</feature>
<keyword evidence="9" id="KW-0812">Transmembrane</keyword>
<feature type="domain" description="EGF-like" evidence="10">
    <location>
        <begin position="392"/>
        <end position="427"/>
    </location>
</feature>
<evidence type="ECO:0000259" key="10">
    <source>
        <dbReference type="PROSITE" id="PS50026"/>
    </source>
</evidence>
<dbReference type="Proteomes" id="UP000230750">
    <property type="component" value="Unassembled WGS sequence"/>
</dbReference>
<feature type="domain" description="EGF-like" evidence="10">
    <location>
        <begin position="891"/>
        <end position="929"/>
    </location>
</feature>
<feature type="disulfide bond" evidence="7">
    <location>
        <begin position="242"/>
        <end position="252"/>
    </location>
</feature>
<feature type="region of interest" description="Disordered" evidence="8">
    <location>
        <begin position="1134"/>
        <end position="1171"/>
    </location>
</feature>
<proteinExistence type="predicted"/>
<keyword evidence="1" id="KW-0217">Developmental protein</keyword>
<feature type="disulfide bond" evidence="7">
    <location>
        <begin position="263"/>
        <end position="272"/>
    </location>
</feature>
<feature type="disulfide bond" evidence="7">
    <location>
        <begin position="11"/>
        <end position="21"/>
    </location>
</feature>
<feature type="domain" description="EGF-like" evidence="10">
    <location>
        <begin position="1007"/>
        <end position="1043"/>
    </location>
</feature>
<dbReference type="FunFam" id="2.10.25.10:FF:000172">
    <property type="entry name" value="FAT atypical cadherin 3"/>
    <property type="match status" value="1"/>
</dbReference>
<feature type="domain" description="EGF-like" evidence="10">
    <location>
        <begin position="737"/>
        <end position="774"/>
    </location>
</feature>
<feature type="domain" description="EGF-like" evidence="10">
    <location>
        <begin position="507"/>
        <end position="544"/>
    </location>
</feature>
<dbReference type="InterPro" id="IPR000742">
    <property type="entry name" value="EGF"/>
</dbReference>
<feature type="disulfide bond" evidence="7">
    <location>
        <begin position="186"/>
        <end position="195"/>
    </location>
</feature>
<dbReference type="PROSITE" id="PS01187">
    <property type="entry name" value="EGF_CA"/>
    <property type="match status" value="10"/>
</dbReference>
<feature type="disulfide bond" evidence="7">
    <location>
        <begin position="919"/>
        <end position="928"/>
    </location>
</feature>
<evidence type="ECO:0000256" key="6">
    <source>
        <dbReference type="ARBA" id="ARBA00023180"/>
    </source>
</evidence>
<feature type="disulfide bond" evidence="7">
    <location>
        <begin position="319"/>
        <end position="329"/>
    </location>
</feature>
<dbReference type="Pfam" id="PF00008">
    <property type="entry name" value="EGF"/>
    <property type="match status" value="10"/>
</dbReference>
<feature type="disulfide bond" evidence="7">
    <location>
        <begin position="473"/>
        <end position="483"/>
    </location>
</feature>
<feature type="disulfide bond" evidence="7">
    <location>
        <begin position="1033"/>
        <end position="1042"/>
    </location>
</feature>
<dbReference type="Pfam" id="PF07645">
    <property type="entry name" value="EGF_CA"/>
    <property type="match status" value="3"/>
</dbReference>
<feature type="disulfide bond" evidence="7">
    <location>
        <begin position="802"/>
        <end position="811"/>
    </location>
</feature>
<feature type="domain" description="EGF-like" evidence="10">
    <location>
        <begin position="930"/>
        <end position="967"/>
    </location>
</feature>
<feature type="domain" description="EGF-like" evidence="10">
    <location>
        <begin position="430"/>
        <end position="467"/>
    </location>
</feature>
<protein>
    <submittedName>
        <fullName evidence="11">Putative neurogenic locus Notch protein-like</fullName>
    </submittedName>
</protein>
<feature type="domain" description="EGF-like" evidence="10">
    <location>
        <begin position="546"/>
        <end position="581"/>
    </location>
</feature>
<feature type="domain" description="EGF-like" evidence="10">
    <location>
        <begin position="199"/>
        <end position="236"/>
    </location>
</feature>
<feature type="domain" description="EGF-like" evidence="10">
    <location>
        <begin position="122"/>
        <end position="159"/>
    </location>
</feature>
<dbReference type="GO" id="GO:0009887">
    <property type="term" value="P:animal organ morphogenesis"/>
    <property type="evidence" value="ECO:0007669"/>
    <property type="project" value="UniProtKB-ARBA"/>
</dbReference>
<dbReference type="PANTHER" id="PTHR24033:SF224">
    <property type="entry name" value="C-TYPE LECTIN"/>
    <property type="match status" value="1"/>
</dbReference>
<keyword evidence="2 7" id="KW-0245">EGF-like domain</keyword>
<dbReference type="FunFam" id="2.10.25.10:FF:000095">
    <property type="entry name" value="Notch, isoform B"/>
    <property type="match status" value="8"/>
</dbReference>
<feature type="disulfide bond" evidence="7">
    <location>
        <begin position="340"/>
        <end position="349"/>
    </location>
</feature>
<dbReference type="GO" id="GO:0048667">
    <property type="term" value="P:cell morphogenesis involved in neuron differentiation"/>
    <property type="evidence" value="ECO:0007669"/>
    <property type="project" value="UniProtKB-ARBA"/>
</dbReference>
<dbReference type="PRINTS" id="PR00010">
    <property type="entry name" value="EGFBLOOD"/>
</dbReference>
<dbReference type="InterPro" id="IPR049883">
    <property type="entry name" value="NOTCH1_EGF-like"/>
</dbReference>
<feature type="domain" description="EGF-like" evidence="10">
    <location>
        <begin position="353"/>
        <end position="390"/>
    </location>
</feature>
<accession>A0A2G8KDI6</accession>
<feature type="disulfide bond" evidence="7">
    <location>
        <begin position="726"/>
        <end position="735"/>
    </location>
</feature>
<dbReference type="OrthoDB" id="283575at2759"/>
<dbReference type="InterPro" id="IPR013032">
    <property type="entry name" value="EGF-like_CS"/>
</dbReference>
<feature type="disulfide bond" evidence="7">
    <location>
        <begin position="417"/>
        <end position="426"/>
    </location>
</feature>
<feature type="disulfide bond" evidence="7">
    <location>
        <begin position="165"/>
        <end position="175"/>
    </location>
</feature>
<feature type="disulfide bond" evidence="7">
    <location>
        <begin position="571"/>
        <end position="580"/>
    </location>
</feature>
<dbReference type="InterPro" id="IPR001881">
    <property type="entry name" value="EGF-like_Ca-bd_dom"/>
</dbReference>
<keyword evidence="12" id="KW-1185">Reference proteome</keyword>
<dbReference type="PROSITE" id="PS00010">
    <property type="entry name" value="ASX_HYDROXYL"/>
    <property type="match status" value="12"/>
</dbReference>
<dbReference type="GO" id="GO:0016358">
    <property type="term" value="P:dendrite development"/>
    <property type="evidence" value="ECO:0007669"/>
    <property type="project" value="UniProtKB-ARBA"/>
</dbReference>
<dbReference type="SMART" id="SM00181">
    <property type="entry name" value="EGF"/>
    <property type="match status" value="28"/>
</dbReference>
<dbReference type="FunFam" id="2.10.25.10:FF:000125">
    <property type="entry name" value="Neurogenic locus notch protein-like"/>
    <property type="match status" value="1"/>
</dbReference>
<feature type="domain" description="EGF-like" evidence="10">
    <location>
        <begin position="776"/>
        <end position="812"/>
    </location>
</feature>
<feature type="domain" description="EGF-like" evidence="10">
    <location>
        <begin position="84"/>
        <end position="119"/>
    </location>
</feature>
<dbReference type="PROSITE" id="PS01186">
    <property type="entry name" value="EGF_2"/>
    <property type="match status" value="14"/>
</dbReference>
<feature type="disulfide bond" evidence="7">
    <location>
        <begin position="534"/>
        <end position="543"/>
    </location>
</feature>
<sequence length="1208" mass="127135">MFCSCSDLDECSSSPCVNGFCLNEGNMFRCICPVVFTGTLCESLIEDSCSSDPCRNGGNCVVGDDSSYQCQCVNGWTGTNCAEDLDECSSSPCVNGICLNEGNMFRCICPVVFTGTLCESLIEDSCSSDPCRNGGNCVVGDDSSYQCQCVNGWTGTNCAEDLDECSSSPCVNGFCLNEGNMFRCICPVVFTGTLCESLIEDSCSSDPCRNGGNCVVGDDSSYQCQCVNGWTGTNCAEDLDECSSSPCVNGFCLNEGNMFRCICPVVFTGTLCESLIEDSCSSDPCRNGGNCVVGDDSSYQCQCVNGWTGTNCAEDLDECSSSPCVNGICLNEGNMFRCICPVVFTGTLCESLIEDSCSSDPCRNGGNCVVGDDSSYQCQCVNGWTGTNCAEDLDECSSSPCVNGICLNEGNMFRCICPVVFTGTLCESLIEDSCSSDPCRNGGNCVVGDDSSYQCQCVNGWTGTNCAEDLDECSSSPCVNGFCLNEGNMFRCICPVVFTGTLCESLIEDSCSSDPCRNGGNCVVGDDSSYQCQCVNGWTGTNCAEDLDECSSSPCVNGFCLNEGNMFRCICPVVFTGTLCESLIEDSCSSDPCRNGGNCVVGDDSSYQCQCVNGWTGTNCAEDSNDCSSNPCLNGATCIDGVQRYTCVCMAGYLGTNCETGTGPCAVNPCFNEGTCVVEGNNFRCLCGPFVTGTVCLNPIEDPCSSSPCQSGGTCVLDGSGYVCRCLTDRLGINCELPEPCTLSPCQNGGLCSSDPSGSYTCACSQRFEGTNCELPVTTCATNICVNGGTCSFSGDFMVCDCPPGFTGSNCAADVNECLTSPCLNGGNCNNVVGSYNCDCLAGYGGDHCEEDPCAGNPCGGNGIGTCTVSQTGDVVCDCQPGFAGTTGCVDVDECTADSNPCMNGGQCLNRFGTYTCNCPDTHTGVNCESVICSSGSLTCQNEGVCIVEGSVTSCLCAAGYTGIFCEEVFDSCASNPCVAGKICSFTAAGYECNCPSGLAGDACDQDINECINNPCENNGICQDEFGSFACQCMQGYEGPLCEIFNPCRSNPCLNDGRCAQSADSYFCICLTEFEGDLCQVTAQQSNVIFDTPWIVAVICAALLTIFILLVIVVFYHYCSPKKGPYETDRQARYDAERASHAHQNGSFDTDSDVTPNGIPTISKNSNHPNEYGFVPQNGSRSTIAEINSYENPWPISTEDFEPPRTVL</sequence>
<evidence type="ECO:0000256" key="8">
    <source>
        <dbReference type="SAM" id="MobiDB-lite"/>
    </source>
</evidence>
<feature type="domain" description="EGF-like" evidence="10">
    <location>
        <begin position="315"/>
        <end position="350"/>
    </location>
</feature>
<feature type="disulfide bond" evidence="7">
    <location>
        <begin position="550"/>
        <end position="560"/>
    </location>
</feature>
<feature type="disulfide bond" evidence="7">
    <location>
        <begin position="1070"/>
        <end position="1079"/>
    </location>
</feature>
<feature type="domain" description="EGF-like" evidence="10">
    <location>
        <begin position="238"/>
        <end position="273"/>
    </location>
</feature>
<dbReference type="GO" id="GO:0043005">
    <property type="term" value="C:neuron projection"/>
    <property type="evidence" value="ECO:0007669"/>
    <property type="project" value="UniProtKB-ARBA"/>
</dbReference>
<feature type="disulfide bond" evidence="7">
    <location>
        <begin position="494"/>
        <end position="503"/>
    </location>
</feature>
<feature type="disulfide bond" evidence="7">
    <location>
        <begin position="303"/>
        <end position="312"/>
    </location>
</feature>
<dbReference type="PROSITE" id="PS50026">
    <property type="entry name" value="EGF_3"/>
    <property type="match status" value="28"/>
</dbReference>
<evidence type="ECO:0000256" key="7">
    <source>
        <dbReference type="PROSITE-ProRule" id="PRU00076"/>
    </source>
</evidence>
<name>A0A2G8KDI6_STIJA</name>
<keyword evidence="9" id="KW-0472">Membrane</keyword>
<feature type="domain" description="EGF-like" evidence="10">
    <location>
        <begin position="661"/>
        <end position="697"/>
    </location>
</feature>
<feature type="disulfide bond" evidence="7">
    <location>
        <begin position="109"/>
        <end position="118"/>
    </location>
</feature>
<evidence type="ECO:0000256" key="3">
    <source>
        <dbReference type="ARBA" id="ARBA00022729"/>
    </source>
</evidence>
<comment type="caution">
    <text evidence="11">The sequence shown here is derived from an EMBL/GenBank/DDBJ whole genome shotgun (WGS) entry which is preliminary data.</text>
</comment>
<dbReference type="CDD" id="cd00054">
    <property type="entry name" value="EGF_CA"/>
    <property type="match status" value="4"/>
</dbReference>
<evidence type="ECO:0000256" key="5">
    <source>
        <dbReference type="ARBA" id="ARBA00023157"/>
    </source>
</evidence>
<feature type="domain" description="EGF-like" evidence="10">
    <location>
        <begin position="1044"/>
        <end position="1080"/>
    </location>
</feature>
<feature type="disulfide bond" evidence="7">
    <location>
        <begin position="764"/>
        <end position="773"/>
    </location>
</feature>
<feature type="domain" description="EGF-like" evidence="10">
    <location>
        <begin position="45"/>
        <end position="82"/>
    </location>
</feature>
<feature type="compositionally biased region" description="Polar residues" evidence="8">
    <location>
        <begin position="1142"/>
        <end position="1169"/>
    </location>
</feature>
<feature type="disulfide bond" evidence="7">
    <location>
        <begin position="687"/>
        <end position="696"/>
    </location>
</feature>
<keyword evidence="3" id="KW-0732">Signal</keyword>
<feature type="domain" description="EGF-like" evidence="10">
    <location>
        <begin position="700"/>
        <end position="736"/>
    </location>
</feature>
<keyword evidence="9" id="KW-1133">Transmembrane helix</keyword>
<dbReference type="FunFam" id="2.10.25.10:FF:000472">
    <property type="entry name" value="Uncharacterized protein, isoform A"/>
    <property type="match status" value="2"/>
</dbReference>
<comment type="caution">
    <text evidence="7">Lacks conserved residue(s) required for the propagation of feature annotation.</text>
</comment>
<dbReference type="PANTHER" id="PTHR24033">
    <property type="entry name" value="EGF-LIKE DOMAIN-CONTAINING PROTEIN"/>
    <property type="match status" value="1"/>
</dbReference>
<evidence type="ECO:0000313" key="11">
    <source>
        <dbReference type="EMBL" id="PIK46066.1"/>
    </source>
</evidence>
<feature type="domain" description="EGF-like" evidence="10">
    <location>
        <begin position="969"/>
        <end position="1005"/>
    </location>
</feature>
<dbReference type="SMART" id="SM00179">
    <property type="entry name" value="EGF_CA"/>
    <property type="match status" value="24"/>
</dbReference>
<feature type="disulfide bond" evidence="7">
    <location>
        <begin position="995"/>
        <end position="1004"/>
    </location>
</feature>
<dbReference type="GO" id="GO:0048646">
    <property type="term" value="P:anatomical structure formation involved in morphogenesis"/>
    <property type="evidence" value="ECO:0007669"/>
    <property type="project" value="UniProtKB-ARBA"/>
</dbReference>
<feature type="disulfide bond" evidence="7">
    <location>
        <begin position="396"/>
        <end position="406"/>
    </location>
</feature>
<feature type="disulfide bond" evidence="7">
    <location>
        <begin position="226"/>
        <end position="235"/>
    </location>
</feature>
<feature type="domain" description="EGF-like" evidence="10">
    <location>
        <begin position="276"/>
        <end position="313"/>
    </location>
</feature>
<dbReference type="PROSITE" id="PS00022">
    <property type="entry name" value="EGF_1"/>
    <property type="match status" value="19"/>
</dbReference>
<feature type="transmembrane region" description="Helical" evidence="9">
    <location>
        <begin position="1094"/>
        <end position="1116"/>
    </location>
</feature>
<feature type="disulfide bond" evidence="7">
    <location>
        <begin position="32"/>
        <end position="41"/>
    </location>
</feature>
<evidence type="ECO:0000313" key="12">
    <source>
        <dbReference type="Proteomes" id="UP000230750"/>
    </source>
</evidence>